<gene>
    <name evidence="2" type="ORF">SAMN05421847_3020</name>
</gene>
<dbReference type="InterPro" id="IPR037883">
    <property type="entry name" value="Knr4/Smi1-like_sf"/>
</dbReference>
<accession>A0A1H6BQ32</accession>
<evidence type="ECO:0000259" key="1">
    <source>
        <dbReference type="SMART" id="SM00860"/>
    </source>
</evidence>
<dbReference type="InterPro" id="IPR018958">
    <property type="entry name" value="Knr4/Smi1-like_dom"/>
</dbReference>
<dbReference type="EMBL" id="FNUS01000010">
    <property type="protein sequence ID" value="SEG62811.1"/>
    <property type="molecule type" value="Genomic_DNA"/>
</dbReference>
<organism evidence="2 3">
    <name type="scientific">Halpernia humi</name>
    <dbReference type="NCBI Taxonomy" id="493375"/>
    <lineage>
        <taxon>Bacteria</taxon>
        <taxon>Pseudomonadati</taxon>
        <taxon>Bacteroidota</taxon>
        <taxon>Flavobacteriia</taxon>
        <taxon>Flavobacteriales</taxon>
        <taxon>Weeksellaceae</taxon>
        <taxon>Chryseobacterium group</taxon>
        <taxon>Halpernia</taxon>
    </lineage>
</organism>
<dbReference type="AlphaFoldDB" id="A0A1H6BQ32"/>
<reference evidence="3" key="1">
    <citation type="submission" date="2016-10" db="EMBL/GenBank/DDBJ databases">
        <authorList>
            <person name="Varghese N."/>
            <person name="Submissions S."/>
        </authorList>
    </citation>
    <scope>NUCLEOTIDE SEQUENCE [LARGE SCALE GENOMIC DNA]</scope>
    <source>
        <strain evidence="3">DSM 21580</strain>
    </source>
</reference>
<keyword evidence="3" id="KW-1185">Reference proteome</keyword>
<evidence type="ECO:0000313" key="3">
    <source>
        <dbReference type="Proteomes" id="UP000236738"/>
    </source>
</evidence>
<dbReference type="Gene3D" id="3.40.1580.10">
    <property type="entry name" value="SMI1/KNR4-like"/>
    <property type="match status" value="1"/>
</dbReference>
<dbReference type="RefSeq" id="WP_103914852.1">
    <property type="nucleotide sequence ID" value="NZ_FNUS01000010.1"/>
</dbReference>
<dbReference type="Proteomes" id="UP000236738">
    <property type="component" value="Unassembled WGS sequence"/>
</dbReference>
<name>A0A1H6BQ32_9FLAO</name>
<dbReference type="SMART" id="SM00860">
    <property type="entry name" value="SMI1_KNR4"/>
    <property type="match status" value="1"/>
</dbReference>
<dbReference type="Pfam" id="PF09346">
    <property type="entry name" value="SMI1_KNR4"/>
    <property type="match status" value="1"/>
</dbReference>
<protein>
    <recommendedName>
        <fullName evidence="1">Knr4/Smi1-like domain-containing protein</fullName>
    </recommendedName>
</protein>
<evidence type="ECO:0000313" key="2">
    <source>
        <dbReference type="EMBL" id="SEG62811.1"/>
    </source>
</evidence>
<proteinExistence type="predicted"/>
<feature type="domain" description="Knr4/Smi1-like" evidence="1">
    <location>
        <begin position="19"/>
        <end position="127"/>
    </location>
</feature>
<dbReference type="SUPFAM" id="SSF160631">
    <property type="entry name" value="SMI1/KNR4-like"/>
    <property type="match status" value="1"/>
</dbReference>
<sequence length="136" mass="16241">MLRDILNKIEQFGVQLNEKASHEEITNLKKTFDFDFPNDFLDFYLSSNGYHDYYGFEKQHIWNLKKICEENSVETDQYIKFSDHMLLSPWIGYSRIDAKIYKGYGYIIEQNEEPTFLADSFTEFLKMIANDEDALY</sequence>